<accession>A0A146KX24</accession>
<gene>
    <name evidence="2" type="ORF">g.82282</name>
</gene>
<evidence type="ECO:0000256" key="1">
    <source>
        <dbReference type="SAM" id="Coils"/>
    </source>
</evidence>
<feature type="non-terminal residue" evidence="2">
    <location>
        <position position="290"/>
    </location>
</feature>
<organism evidence="2">
    <name type="scientific">Lygus hesperus</name>
    <name type="common">Western plant bug</name>
    <dbReference type="NCBI Taxonomy" id="30085"/>
    <lineage>
        <taxon>Eukaryota</taxon>
        <taxon>Metazoa</taxon>
        <taxon>Ecdysozoa</taxon>
        <taxon>Arthropoda</taxon>
        <taxon>Hexapoda</taxon>
        <taxon>Insecta</taxon>
        <taxon>Pterygota</taxon>
        <taxon>Neoptera</taxon>
        <taxon>Paraneoptera</taxon>
        <taxon>Hemiptera</taxon>
        <taxon>Heteroptera</taxon>
        <taxon>Panheteroptera</taxon>
        <taxon>Cimicomorpha</taxon>
        <taxon>Miridae</taxon>
        <taxon>Mirini</taxon>
        <taxon>Lygus</taxon>
    </lineage>
</organism>
<name>A0A146KX24_LYGHE</name>
<feature type="coiled-coil region" evidence="1">
    <location>
        <begin position="177"/>
        <end position="243"/>
    </location>
</feature>
<proteinExistence type="predicted"/>
<dbReference type="AlphaFoldDB" id="A0A146KX24"/>
<reference evidence="2" key="1">
    <citation type="journal article" date="2016" name="Gigascience">
        <title>De novo construction of an expanded transcriptome assembly for the western tarnished plant bug, Lygus hesperus.</title>
        <authorList>
            <person name="Tassone E.E."/>
            <person name="Geib S.M."/>
            <person name="Hall B."/>
            <person name="Fabrick J.A."/>
            <person name="Brent C.S."/>
            <person name="Hull J.J."/>
        </authorList>
    </citation>
    <scope>NUCLEOTIDE SEQUENCE</scope>
</reference>
<sequence length="290" mass="32234">MNSSEIYQNREVDKSLNYDENTPIVGPEKVGVVTKSMSLQEMGSRSLRDISECESSGGGINSSGVFSCSVDISDVCMADLTKLSDSTLCSLSDSICRSQVNLRDPNVVSTPLSLLQLHQMPGLSPSLTPIRSQTEFLSPQFGASDDYLRRNIHFIQKQLGSLLTQLVTEDKYFQTCSKKYEEIIADLNDEIAVLRNALDDSPSMLPSHDSVFSKRIAQLKEECEEKDSRILSLQNDLDRLTQRLSECGKSSDNGDSKLNEVLNYLIRDILPRFLALVQSAKTTFPDLECS</sequence>
<evidence type="ECO:0000313" key="2">
    <source>
        <dbReference type="EMBL" id="JAQ00175.1"/>
    </source>
</evidence>
<dbReference type="EMBL" id="GDHC01018454">
    <property type="protein sequence ID" value="JAQ00175.1"/>
    <property type="molecule type" value="Transcribed_RNA"/>
</dbReference>
<protein>
    <submittedName>
        <fullName evidence="2">Uncharacterized protein</fullName>
    </submittedName>
</protein>
<keyword evidence="1" id="KW-0175">Coiled coil</keyword>